<dbReference type="InterPro" id="IPR011990">
    <property type="entry name" value="TPR-like_helical_dom_sf"/>
</dbReference>
<dbReference type="Proteomes" id="UP001235030">
    <property type="component" value="Chromosome"/>
</dbReference>
<dbReference type="InterPro" id="IPR019734">
    <property type="entry name" value="TPR_rpt"/>
</dbReference>
<keyword evidence="4" id="KW-1185">Reference proteome</keyword>
<reference evidence="3 4" key="1">
    <citation type="submission" date="2022-07" db="EMBL/GenBank/DDBJ databases">
        <title>Genome sequence of Terrisporobacter mayombei DSM6539.</title>
        <authorList>
            <person name="Boeer T."/>
            <person name="Bengelsdorf F.R."/>
            <person name="Daniel R."/>
            <person name="Poehlein A."/>
        </authorList>
    </citation>
    <scope>NUCLEOTIDE SEQUENCE [LARGE SCALE GENOMIC DNA]</scope>
    <source>
        <strain evidence="3 4">DSM 6539</strain>
    </source>
</reference>
<gene>
    <name evidence="3" type="ORF">TEMA_35560</name>
</gene>
<dbReference type="InterPro" id="IPR026876">
    <property type="entry name" value="Fn3_assoc_repeat"/>
</dbReference>
<feature type="transmembrane region" description="Helical" evidence="2">
    <location>
        <begin position="7"/>
        <end position="27"/>
    </location>
</feature>
<dbReference type="Pfam" id="PF07554">
    <property type="entry name" value="FIVAR"/>
    <property type="match status" value="1"/>
</dbReference>
<dbReference type="Pfam" id="PF14559">
    <property type="entry name" value="TPR_19"/>
    <property type="match status" value="1"/>
</dbReference>
<evidence type="ECO:0000256" key="1">
    <source>
        <dbReference type="PROSITE-ProRule" id="PRU00339"/>
    </source>
</evidence>
<evidence type="ECO:0000256" key="2">
    <source>
        <dbReference type="SAM" id="Phobius"/>
    </source>
</evidence>
<dbReference type="PROSITE" id="PS50005">
    <property type="entry name" value="TPR"/>
    <property type="match status" value="1"/>
</dbReference>
<protein>
    <recommendedName>
        <fullName evidence="5">Tetratricopeptide repeat protein</fullName>
    </recommendedName>
</protein>
<sequence length="471" mass="53199">MEKKNKCKLFIILAVAIVLGLIMYSGLFSSKIYDKHMGRGLNYLTNEKYEDAILSFQKAIKIKKNSTYARIYLGETYILNNEIEEATTILKEAQSLDIANEKLLMEILEILTYIDGDLAYEFLDTFVQVVQKSNISPKIQEIINSANKALLNPEVNIEPGKYVDSLQLKMLDEIMTVGHSYYYTMDGSIPNKNSSKYTGKIDISKSTNIKIIGYNKNGDCTDVETFKYIIDKDIIEQIKKSISEGESLINNTTVGSEIGNISKEDKEKLQNILNKGKDLLNDYFINYKDASNIKTDIESGISLFNDNIIKPIDKSKLESAISQANSLYNNSIEGSNVGEYKSGTKSVFISTINYAKKIYNNSSSNQTEIDSALTNLNSAIGKFKKNKITTNDRNSDGSYTREYVESYIKKEYVGYGIFVMDATYDEFYNNEKCYLISGSSNETNASGFTHPIEFFIGSKKLNKYSYSDVAW</sequence>
<keyword evidence="2" id="KW-1133">Transmembrane helix</keyword>
<evidence type="ECO:0008006" key="5">
    <source>
        <dbReference type="Google" id="ProtNLM"/>
    </source>
</evidence>
<proteinExistence type="predicted"/>
<dbReference type="Gene3D" id="1.25.40.10">
    <property type="entry name" value="Tetratricopeptide repeat domain"/>
    <property type="match status" value="1"/>
</dbReference>
<dbReference type="Pfam" id="PF13287">
    <property type="entry name" value="Fn3_assoc"/>
    <property type="match status" value="1"/>
</dbReference>
<organism evidence="3 4">
    <name type="scientific">Terrisporobacter mayombei</name>
    <dbReference type="NCBI Taxonomy" id="1541"/>
    <lineage>
        <taxon>Bacteria</taxon>
        <taxon>Bacillati</taxon>
        <taxon>Bacillota</taxon>
        <taxon>Clostridia</taxon>
        <taxon>Peptostreptococcales</taxon>
        <taxon>Peptostreptococcaceae</taxon>
        <taxon>Terrisporobacter</taxon>
    </lineage>
</organism>
<keyword evidence="2" id="KW-0812">Transmembrane</keyword>
<name>A0ABY9Q4X5_9FIRM</name>
<evidence type="ECO:0000313" key="3">
    <source>
        <dbReference type="EMBL" id="WMT83058.1"/>
    </source>
</evidence>
<dbReference type="EMBL" id="CP101637">
    <property type="protein sequence ID" value="WMT83058.1"/>
    <property type="molecule type" value="Genomic_DNA"/>
</dbReference>
<dbReference type="RefSeq" id="WP_228105208.1">
    <property type="nucleotide sequence ID" value="NZ_CP101637.1"/>
</dbReference>
<feature type="repeat" description="TPR" evidence="1">
    <location>
        <begin position="33"/>
        <end position="66"/>
    </location>
</feature>
<dbReference type="SUPFAM" id="SSF48452">
    <property type="entry name" value="TPR-like"/>
    <property type="match status" value="1"/>
</dbReference>
<evidence type="ECO:0000313" key="4">
    <source>
        <dbReference type="Proteomes" id="UP001235030"/>
    </source>
</evidence>
<keyword evidence="2" id="KW-0472">Membrane</keyword>
<keyword evidence="1" id="KW-0802">TPR repeat</keyword>
<dbReference type="SMART" id="SM00028">
    <property type="entry name" value="TPR"/>
    <property type="match status" value="2"/>
</dbReference>
<dbReference type="Gene3D" id="1.20.1270.90">
    <property type="entry name" value="AF1782-like"/>
    <property type="match status" value="1"/>
</dbReference>
<accession>A0ABY9Q4X5</accession>